<dbReference type="InParanoid" id="E5QYV9"/>
<dbReference type="OMA" id="RARWCIV"/>
<dbReference type="Proteomes" id="UP000002669">
    <property type="component" value="Unassembled WGS sequence"/>
</dbReference>
<dbReference type="OrthoDB" id="2106152at2759"/>
<dbReference type="EMBL" id="DS989822">
    <property type="protein sequence ID" value="EFQ98082.1"/>
    <property type="molecule type" value="Genomic_DNA"/>
</dbReference>
<dbReference type="AlphaFoldDB" id="E5QYV9"/>
<dbReference type="HOGENOM" id="CLU_032409_2_0_1"/>
<dbReference type="PANTHER" id="PTHR14614:SF104">
    <property type="entry name" value="N-METHYLTRANSFERASE, PUTATIVE (AFU_ORTHOLOGUE AFUA_1G17750)-RELATED"/>
    <property type="match status" value="1"/>
</dbReference>
<gene>
    <name evidence="1" type="ORF">MGYG_01118</name>
</gene>
<reference evidence="2" key="1">
    <citation type="journal article" date="2012" name="MBio">
        <title>Comparative genome analysis of Trichophyton rubrum and related dermatophytes reveals candidate genes involved in infection.</title>
        <authorList>
            <person name="Martinez D.A."/>
            <person name="Oliver B.G."/>
            <person name="Graeser Y."/>
            <person name="Goldberg J.M."/>
            <person name="Li W."/>
            <person name="Martinez-Rossi N.M."/>
            <person name="Monod M."/>
            <person name="Shelest E."/>
            <person name="Barton R.C."/>
            <person name="Birch E."/>
            <person name="Brakhage A.A."/>
            <person name="Chen Z."/>
            <person name="Gurr S.J."/>
            <person name="Heiman D."/>
            <person name="Heitman J."/>
            <person name="Kosti I."/>
            <person name="Rossi A."/>
            <person name="Saif S."/>
            <person name="Samalova M."/>
            <person name="Saunders C.W."/>
            <person name="Shea T."/>
            <person name="Summerbell R.C."/>
            <person name="Xu J."/>
            <person name="Young S."/>
            <person name="Zeng Q."/>
            <person name="Birren B.W."/>
            <person name="Cuomo C.A."/>
            <person name="White T.C."/>
        </authorList>
    </citation>
    <scope>NUCLEOTIDE SEQUENCE [LARGE SCALE GENOMIC DNA]</scope>
    <source>
        <strain evidence="2">ATCC MYA-4604 / CBS 118893</strain>
    </source>
</reference>
<dbReference type="VEuPathDB" id="FungiDB:MGYG_01118"/>
<dbReference type="GeneID" id="10032359"/>
<sequence length="351" mass="38777">MFLSRFRSDDEEEAEDVFASFLPVLFPESATPCVGQPGQQLVYSSPAFGDLALTIPIHPLDKDKAEEQEEREEEQQKRARGQDVDKACTLFAHFLWGSSLLVTDGIERAFSSSSDGGDDASVWSVKGHDILELGAGECNYCKTKEKHNIYINLHGSSTALSSIVSVLAGAESVTVTDHPLAPSLYGSIQSNIDRNIPKHLSHRISVQPYQWGVLDKGGSVDEEELETRFLDQMAGFAAANRGRFSRIICADCIWMPSQHENLIQTLLWFLAPSSSTPAAGIAWVVAGLHTGRHIVASFFEKAVSAGLVVEKIWERDMNSTEGETTREWKPVREDEGPENRARWCIVGLLSR</sequence>
<evidence type="ECO:0008006" key="3">
    <source>
        <dbReference type="Google" id="ProtNLM"/>
    </source>
</evidence>
<organism evidence="2">
    <name type="scientific">Arthroderma gypseum (strain ATCC MYA-4604 / CBS 118893)</name>
    <name type="common">Microsporum gypseum</name>
    <dbReference type="NCBI Taxonomy" id="535722"/>
    <lineage>
        <taxon>Eukaryota</taxon>
        <taxon>Fungi</taxon>
        <taxon>Dikarya</taxon>
        <taxon>Ascomycota</taxon>
        <taxon>Pezizomycotina</taxon>
        <taxon>Eurotiomycetes</taxon>
        <taxon>Eurotiomycetidae</taxon>
        <taxon>Onygenales</taxon>
        <taxon>Arthrodermataceae</taxon>
        <taxon>Nannizzia</taxon>
    </lineage>
</organism>
<dbReference type="GO" id="GO:0005737">
    <property type="term" value="C:cytoplasm"/>
    <property type="evidence" value="ECO:0007669"/>
    <property type="project" value="TreeGrafter"/>
</dbReference>
<dbReference type="eggNOG" id="KOG2920">
    <property type="taxonomic scope" value="Eukaryota"/>
</dbReference>
<protein>
    <recommendedName>
        <fullName evidence="3">Nicotinamide N-methyltransferase</fullName>
    </recommendedName>
</protein>
<dbReference type="GO" id="GO:0008757">
    <property type="term" value="F:S-adenosylmethionine-dependent methyltransferase activity"/>
    <property type="evidence" value="ECO:0007669"/>
    <property type="project" value="UniProtKB-ARBA"/>
</dbReference>
<dbReference type="InterPro" id="IPR029063">
    <property type="entry name" value="SAM-dependent_MTases_sf"/>
</dbReference>
<proteinExistence type="predicted"/>
<name>E5QYV9_ARTGP</name>
<dbReference type="InterPro" id="IPR019410">
    <property type="entry name" value="Methyltransf_16"/>
</dbReference>
<dbReference type="RefSeq" id="XP_003177034.1">
    <property type="nucleotide sequence ID" value="XM_003176986.1"/>
</dbReference>
<dbReference type="Gene3D" id="3.40.50.150">
    <property type="entry name" value="Vaccinia Virus protein VP39"/>
    <property type="match status" value="1"/>
</dbReference>
<evidence type="ECO:0000313" key="2">
    <source>
        <dbReference type="Proteomes" id="UP000002669"/>
    </source>
</evidence>
<dbReference type="PANTHER" id="PTHR14614">
    <property type="entry name" value="HEPATOCELLULAR CARCINOMA-ASSOCIATED ANTIGEN"/>
    <property type="match status" value="1"/>
</dbReference>
<keyword evidence="2" id="KW-1185">Reference proteome</keyword>
<evidence type="ECO:0000313" key="1">
    <source>
        <dbReference type="EMBL" id="EFQ98082.1"/>
    </source>
</evidence>
<accession>E5QYV9</accession>